<feature type="region of interest" description="Disordered" evidence="1">
    <location>
        <begin position="689"/>
        <end position="732"/>
    </location>
</feature>
<feature type="compositionally biased region" description="Polar residues" evidence="1">
    <location>
        <begin position="413"/>
        <end position="424"/>
    </location>
</feature>
<feature type="region of interest" description="Disordered" evidence="1">
    <location>
        <begin position="361"/>
        <end position="424"/>
    </location>
</feature>
<feature type="compositionally biased region" description="Basic and acidic residues" evidence="1">
    <location>
        <begin position="551"/>
        <end position="566"/>
    </location>
</feature>
<evidence type="ECO:0000256" key="1">
    <source>
        <dbReference type="SAM" id="MobiDB-lite"/>
    </source>
</evidence>
<dbReference type="EMBL" id="BPVZ01000017">
    <property type="protein sequence ID" value="GKV01422.1"/>
    <property type="molecule type" value="Genomic_DNA"/>
</dbReference>
<proteinExistence type="predicted"/>
<feature type="region of interest" description="Disordered" evidence="1">
    <location>
        <begin position="24"/>
        <end position="51"/>
    </location>
</feature>
<protein>
    <recommendedName>
        <fullName evidence="2">DUF7815 domain-containing protein</fullName>
    </recommendedName>
</protein>
<dbReference type="Proteomes" id="UP001054252">
    <property type="component" value="Unassembled WGS sequence"/>
</dbReference>
<name>A0AAV5IRN0_9ROSI</name>
<dbReference type="PANTHER" id="PTHR36308:SF1">
    <property type="entry name" value="DENTIN SIALOPHOSPHOPROTEIN-RELATED"/>
    <property type="match status" value="1"/>
</dbReference>
<feature type="compositionally biased region" description="Polar residues" evidence="1">
    <location>
        <begin position="567"/>
        <end position="583"/>
    </location>
</feature>
<feature type="region of interest" description="Disordered" evidence="1">
    <location>
        <begin position="221"/>
        <end position="280"/>
    </location>
</feature>
<dbReference type="PANTHER" id="PTHR36308">
    <property type="entry name" value="DENTIN SIALOPHOSPHOPROTEIN-RELATED"/>
    <property type="match status" value="1"/>
</dbReference>
<dbReference type="InterPro" id="IPR056717">
    <property type="entry name" value="DUF7815"/>
</dbReference>
<comment type="caution">
    <text evidence="3">The sequence shown here is derived from an EMBL/GenBank/DDBJ whole genome shotgun (WGS) entry which is preliminary data.</text>
</comment>
<sequence>MAPEIPWSLINQLQISLRKESQLPSFDPDDASLPPLHQLSDSIAEPDPSSPDLRCNRCKRTLLRGAQSLICVFCGKQQRSEEDSPINFTSSLGYRLFLHSLELDGSEVVRPKIEAKESSRGQNAPQDAIPLSELLNLEIRVQAEPEKLETSISDKDYFFPRKSSFNLAGRNVDSFVLEGKGNTLLATPEGQSARKPDINATGSDAFQDFRNLSLFENVQPSETALSSTTSKDKTGDSFSGWEADFQSADSRTHHESSKSLDPFADSSKDHSANLNSGFIPGRELFDQKDKEIDSSNTNNYFQGGIKSNDSSCQAEQLDVTVDMKDGRKIEDAIDSSSMNVGWIQDGQQQTSNNITDDCKTMDADDDSSDAWDDFKSPTGAEDASNASWEKTTNDMKSMEMKDKSGGSIPSWESGFQSTVSKSQPKDSNLFDSFVGPSVDLSAHIDSVFGLGKDLFDGKNNDNMTSSGLNSNNWFQDDLVEKFDVIINADAGTVEYPNNSSLMKVDRIQDDQWPTSSSLAAGNKTISQDYDSFVDWNSFKGSSTLADASRNSSKETKYTRSTEEKNSDSFSGWDSNFQSTNSNSHNEKSKSFDDLSAQMDSVFGSGKVLVDRKAKDGSASASISNNWLESDFQTTNNQTPSGLIFEAEQFDVKDGGTINKASDSFSTKIDWSKDNQWQLGNMKAADHNTFEENEDSSDAWNDFTSSNGATDPSGRSSKQTISDAKPTSGNSEVNLFSMSMNSPNSHFGNLSEADFFPGGFTIQNGSEEVNIMPAESSLSNRMADASVRENKIAEVSKDVDFSNTTAGAKSGDIDTILSEMHDLSFMLENDLSIPPKVLRNGNKD</sequence>
<organism evidence="3 4">
    <name type="scientific">Rubroshorea leprosula</name>
    <dbReference type="NCBI Taxonomy" id="152421"/>
    <lineage>
        <taxon>Eukaryota</taxon>
        <taxon>Viridiplantae</taxon>
        <taxon>Streptophyta</taxon>
        <taxon>Embryophyta</taxon>
        <taxon>Tracheophyta</taxon>
        <taxon>Spermatophyta</taxon>
        <taxon>Magnoliopsida</taxon>
        <taxon>eudicotyledons</taxon>
        <taxon>Gunneridae</taxon>
        <taxon>Pentapetalae</taxon>
        <taxon>rosids</taxon>
        <taxon>malvids</taxon>
        <taxon>Malvales</taxon>
        <taxon>Dipterocarpaceae</taxon>
        <taxon>Rubroshorea</taxon>
    </lineage>
</organism>
<evidence type="ECO:0000313" key="3">
    <source>
        <dbReference type="EMBL" id="GKV01422.1"/>
    </source>
</evidence>
<feature type="domain" description="DUF7815" evidence="2">
    <location>
        <begin position="51"/>
        <end position="77"/>
    </location>
</feature>
<gene>
    <name evidence="3" type="ORF">SLEP1_g13976</name>
</gene>
<feature type="compositionally biased region" description="Polar residues" evidence="1">
    <location>
        <begin position="697"/>
        <end position="732"/>
    </location>
</feature>
<reference evidence="3 4" key="1">
    <citation type="journal article" date="2021" name="Commun. Biol.">
        <title>The genome of Shorea leprosula (Dipterocarpaceae) highlights the ecological relevance of drought in aseasonal tropical rainforests.</title>
        <authorList>
            <person name="Ng K.K.S."/>
            <person name="Kobayashi M.J."/>
            <person name="Fawcett J.A."/>
            <person name="Hatakeyama M."/>
            <person name="Paape T."/>
            <person name="Ng C.H."/>
            <person name="Ang C.C."/>
            <person name="Tnah L.H."/>
            <person name="Lee C.T."/>
            <person name="Nishiyama T."/>
            <person name="Sese J."/>
            <person name="O'Brien M.J."/>
            <person name="Copetti D."/>
            <person name="Mohd Noor M.I."/>
            <person name="Ong R.C."/>
            <person name="Putra M."/>
            <person name="Sireger I.Z."/>
            <person name="Indrioko S."/>
            <person name="Kosugi Y."/>
            <person name="Izuno A."/>
            <person name="Isagi Y."/>
            <person name="Lee S.L."/>
            <person name="Shimizu K.K."/>
        </authorList>
    </citation>
    <scope>NUCLEOTIDE SEQUENCE [LARGE SCALE GENOMIC DNA]</scope>
    <source>
        <strain evidence="3">214</strain>
    </source>
</reference>
<dbReference type="Pfam" id="PF25122">
    <property type="entry name" value="DUF7815"/>
    <property type="match status" value="1"/>
</dbReference>
<dbReference type="AlphaFoldDB" id="A0AAV5IRN0"/>
<evidence type="ECO:0000313" key="4">
    <source>
        <dbReference type="Proteomes" id="UP001054252"/>
    </source>
</evidence>
<accession>A0AAV5IRN0</accession>
<feature type="compositionally biased region" description="Basic and acidic residues" evidence="1">
    <location>
        <begin position="391"/>
        <end position="404"/>
    </location>
</feature>
<keyword evidence="4" id="KW-1185">Reference proteome</keyword>
<feature type="region of interest" description="Disordered" evidence="1">
    <location>
        <begin position="544"/>
        <end position="591"/>
    </location>
</feature>
<evidence type="ECO:0000259" key="2">
    <source>
        <dbReference type="Pfam" id="PF25122"/>
    </source>
</evidence>